<evidence type="ECO:0000256" key="2">
    <source>
        <dbReference type="SAM" id="MobiDB-lite"/>
    </source>
</evidence>
<dbReference type="InterPro" id="IPR018466">
    <property type="entry name" value="Kre9/Knh1-like_N"/>
</dbReference>
<feature type="compositionally biased region" description="Low complexity" evidence="2">
    <location>
        <begin position="133"/>
        <end position="147"/>
    </location>
</feature>
<evidence type="ECO:0000313" key="6">
    <source>
        <dbReference type="Proteomes" id="UP001303647"/>
    </source>
</evidence>
<name>A0AAN7HJ66_9PEZI</name>
<dbReference type="Proteomes" id="UP001303647">
    <property type="component" value="Unassembled WGS sequence"/>
</dbReference>
<feature type="region of interest" description="Disordered" evidence="2">
    <location>
        <begin position="117"/>
        <end position="147"/>
    </location>
</feature>
<proteinExistence type="predicted"/>
<comment type="caution">
    <text evidence="5">The sequence shown here is derived from an EMBL/GenBank/DDBJ whole genome shotgun (WGS) entry which is preliminary data.</text>
</comment>
<keyword evidence="6" id="KW-1185">Reference proteome</keyword>
<dbReference type="PANTHER" id="PTHR35185">
    <property type="entry name" value="SERINE/THREONINE-RICH PROTEIN ADG2-RELATED"/>
    <property type="match status" value="1"/>
</dbReference>
<gene>
    <name evidence="5" type="ORF">C7999DRAFT_35629</name>
</gene>
<protein>
    <submittedName>
        <fullName evidence="5">Ser-Thr-rich glycosyl-phosphatidyl-inositol-anchored membrane family-domain-containing protein</fullName>
    </submittedName>
</protein>
<dbReference type="EMBL" id="MU857763">
    <property type="protein sequence ID" value="KAK4244038.1"/>
    <property type="molecule type" value="Genomic_DNA"/>
</dbReference>
<dbReference type="PANTHER" id="PTHR35185:SF1">
    <property type="entry name" value="UPF0619 GPI-ANCHORED MEMBRANE PROTEIN C1322.10"/>
    <property type="match status" value="1"/>
</dbReference>
<evidence type="ECO:0000259" key="4">
    <source>
        <dbReference type="Pfam" id="PF10342"/>
    </source>
</evidence>
<evidence type="ECO:0000313" key="5">
    <source>
        <dbReference type="EMBL" id="KAK4244038.1"/>
    </source>
</evidence>
<feature type="domain" description="Yeast cell wall synthesis Kre9/Knh1-like N-terminal" evidence="4">
    <location>
        <begin position="22"/>
        <end position="113"/>
    </location>
</feature>
<reference evidence="5" key="2">
    <citation type="submission" date="2023-05" db="EMBL/GenBank/DDBJ databases">
        <authorList>
            <consortium name="Lawrence Berkeley National Laboratory"/>
            <person name="Steindorff A."/>
            <person name="Hensen N."/>
            <person name="Bonometti L."/>
            <person name="Westerberg I."/>
            <person name="Brannstrom I.O."/>
            <person name="Guillou S."/>
            <person name="Cros-Aarteil S."/>
            <person name="Calhoun S."/>
            <person name="Haridas S."/>
            <person name="Kuo A."/>
            <person name="Mondo S."/>
            <person name="Pangilinan J."/>
            <person name="Riley R."/>
            <person name="Labutti K."/>
            <person name="Andreopoulos B."/>
            <person name="Lipzen A."/>
            <person name="Chen C."/>
            <person name="Yanf M."/>
            <person name="Daum C."/>
            <person name="Ng V."/>
            <person name="Clum A."/>
            <person name="Ohm R."/>
            <person name="Martin F."/>
            <person name="Silar P."/>
            <person name="Natvig D."/>
            <person name="Lalanne C."/>
            <person name="Gautier V."/>
            <person name="Ament-Velasquez S.L."/>
            <person name="Kruys A."/>
            <person name="Hutchinson M.I."/>
            <person name="Powell A.J."/>
            <person name="Barry K."/>
            <person name="Miller A.N."/>
            <person name="Grigoriev I.V."/>
            <person name="Debuchy R."/>
            <person name="Gladieux P."/>
            <person name="Thoren M.H."/>
            <person name="Johannesson H."/>
        </authorList>
    </citation>
    <scope>NUCLEOTIDE SEQUENCE</scope>
    <source>
        <strain evidence="5">CBS 359.72</strain>
    </source>
</reference>
<dbReference type="InterPro" id="IPR052479">
    <property type="entry name" value="GPI-anchor_Adhesion_Reg"/>
</dbReference>
<reference evidence="5" key="1">
    <citation type="journal article" date="2023" name="Mol. Phylogenet. Evol.">
        <title>Genome-scale phylogeny and comparative genomics of the fungal order Sordariales.</title>
        <authorList>
            <person name="Hensen N."/>
            <person name="Bonometti L."/>
            <person name="Westerberg I."/>
            <person name="Brannstrom I.O."/>
            <person name="Guillou S."/>
            <person name="Cros-Aarteil S."/>
            <person name="Calhoun S."/>
            <person name="Haridas S."/>
            <person name="Kuo A."/>
            <person name="Mondo S."/>
            <person name="Pangilinan J."/>
            <person name="Riley R."/>
            <person name="LaButti K."/>
            <person name="Andreopoulos B."/>
            <person name="Lipzen A."/>
            <person name="Chen C."/>
            <person name="Yan M."/>
            <person name="Daum C."/>
            <person name="Ng V."/>
            <person name="Clum A."/>
            <person name="Steindorff A."/>
            <person name="Ohm R.A."/>
            <person name="Martin F."/>
            <person name="Silar P."/>
            <person name="Natvig D.O."/>
            <person name="Lalanne C."/>
            <person name="Gautier V."/>
            <person name="Ament-Velasquez S.L."/>
            <person name="Kruys A."/>
            <person name="Hutchinson M.I."/>
            <person name="Powell A.J."/>
            <person name="Barry K."/>
            <person name="Miller A.N."/>
            <person name="Grigoriev I.V."/>
            <person name="Debuchy R."/>
            <person name="Gladieux P."/>
            <person name="Hiltunen Thoren M."/>
            <person name="Johannesson H."/>
        </authorList>
    </citation>
    <scope>NUCLEOTIDE SEQUENCE</scope>
    <source>
        <strain evidence="5">CBS 359.72</strain>
    </source>
</reference>
<dbReference type="AlphaFoldDB" id="A0AAN7HJ66"/>
<sequence>MRTQVAVLLALAAPLYAVEITSPSKNDVVDPSKGVTVKWSTVSTDPARAHLVLVNMAAGHTPFTKDLGEVDLSTGSLTISQKDVPSDAGYQFNFESTAAQNTGILAQSEQFEVKSSSSSSLSSSSFHTEDDQSTSAAASSSSASTGTTAVRSMTSSLTSAGSVTTITGASRTLATSTTAAAAATGSETGSAASSTSTAAAAAATGMASQSGSLLALVIGVAAVLA</sequence>
<keyword evidence="1 3" id="KW-0732">Signal</keyword>
<dbReference type="Pfam" id="PF10342">
    <property type="entry name" value="Kre9_KNH"/>
    <property type="match status" value="1"/>
</dbReference>
<feature type="chain" id="PRO_5043029442" evidence="3">
    <location>
        <begin position="18"/>
        <end position="225"/>
    </location>
</feature>
<organism evidence="5 6">
    <name type="scientific">Corynascus novoguineensis</name>
    <dbReference type="NCBI Taxonomy" id="1126955"/>
    <lineage>
        <taxon>Eukaryota</taxon>
        <taxon>Fungi</taxon>
        <taxon>Dikarya</taxon>
        <taxon>Ascomycota</taxon>
        <taxon>Pezizomycotina</taxon>
        <taxon>Sordariomycetes</taxon>
        <taxon>Sordariomycetidae</taxon>
        <taxon>Sordariales</taxon>
        <taxon>Chaetomiaceae</taxon>
        <taxon>Corynascus</taxon>
    </lineage>
</organism>
<evidence type="ECO:0000256" key="3">
    <source>
        <dbReference type="SAM" id="SignalP"/>
    </source>
</evidence>
<accession>A0AAN7HJ66</accession>
<feature type="signal peptide" evidence="3">
    <location>
        <begin position="1"/>
        <end position="17"/>
    </location>
</feature>
<evidence type="ECO:0000256" key="1">
    <source>
        <dbReference type="ARBA" id="ARBA00022729"/>
    </source>
</evidence>